<feature type="transmembrane region" description="Helical" evidence="13">
    <location>
        <begin position="288"/>
        <end position="308"/>
    </location>
</feature>
<feature type="transmembrane region" description="Helical" evidence="13">
    <location>
        <begin position="200"/>
        <end position="224"/>
    </location>
</feature>
<keyword evidence="16" id="KW-1185">Reference proteome</keyword>
<keyword evidence="11 13" id="KW-0472">Membrane</keyword>
<evidence type="ECO:0000313" key="15">
    <source>
        <dbReference type="EMBL" id="CAH2760993.1"/>
    </source>
</evidence>
<keyword evidence="5" id="KW-0813">Transport</keyword>
<dbReference type="GO" id="GO:0005886">
    <property type="term" value="C:plasma membrane"/>
    <property type="evidence" value="ECO:0007669"/>
    <property type="project" value="UniProtKB-SubCell"/>
</dbReference>
<dbReference type="Proteomes" id="UP001154111">
    <property type="component" value="Chromosome"/>
</dbReference>
<evidence type="ECO:0000313" key="16">
    <source>
        <dbReference type="Proteomes" id="UP001154095"/>
    </source>
</evidence>
<keyword evidence="6" id="KW-0050">Antiport</keyword>
<dbReference type="GO" id="GO:0015297">
    <property type="term" value="F:antiporter activity"/>
    <property type="evidence" value="ECO:0007669"/>
    <property type="project" value="UniProtKB-KW"/>
</dbReference>
<evidence type="ECO:0000256" key="7">
    <source>
        <dbReference type="ARBA" id="ARBA00022475"/>
    </source>
</evidence>
<gene>
    <name evidence="14" type="primary">mdtK</name>
    <name evidence="14" type="ORF">ERYAMS2_00467</name>
    <name evidence="15" type="ORF">ERYAMS_00177</name>
</gene>
<evidence type="ECO:0000256" key="8">
    <source>
        <dbReference type="ARBA" id="ARBA00022692"/>
    </source>
</evidence>
<dbReference type="RefSeq" id="WP_003775842.1">
    <property type="nucleotide sequence ID" value="NZ_OW659477.1"/>
</dbReference>
<dbReference type="GO" id="GO:0006811">
    <property type="term" value="P:monoatomic ion transport"/>
    <property type="evidence" value="ECO:0007669"/>
    <property type="project" value="UniProtKB-KW"/>
</dbReference>
<dbReference type="InterPro" id="IPR002528">
    <property type="entry name" value="MATE_fam"/>
</dbReference>
<feature type="transmembrane region" description="Helical" evidence="13">
    <location>
        <begin position="320"/>
        <end position="344"/>
    </location>
</feature>
<comment type="subcellular location">
    <subcellularLocation>
        <location evidence="2">Cell membrane</location>
        <topology evidence="2">Multi-pass membrane protein</topology>
    </subcellularLocation>
</comment>
<dbReference type="EMBL" id="OW659477">
    <property type="protein sequence ID" value="CAH2760983.1"/>
    <property type="molecule type" value="Genomic_DNA"/>
</dbReference>
<evidence type="ECO:0000256" key="10">
    <source>
        <dbReference type="ARBA" id="ARBA00023065"/>
    </source>
</evidence>
<evidence type="ECO:0000313" key="17">
    <source>
        <dbReference type="Proteomes" id="UP001154111"/>
    </source>
</evidence>
<accession>A0AAU9VE34</accession>
<comment type="function">
    <text evidence="1">Multidrug efflux pump.</text>
</comment>
<comment type="similarity">
    <text evidence="3">Belongs to the multi antimicrobial extrusion (MATE) (TC 2.A.66.1) family.</text>
</comment>
<evidence type="ECO:0000256" key="6">
    <source>
        <dbReference type="ARBA" id="ARBA00022449"/>
    </source>
</evidence>
<organism evidence="14 17">
    <name type="scientific">Erysipelothrix amsterdamensis</name>
    <dbReference type="NCBI Taxonomy" id="2929157"/>
    <lineage>
        <taxon>Bacteria</taxon>
        <taxon>Bacillati</taxon>
        <taxon>Bacillota</taxon>
        <taxon>Erysipelotrichia</taxon>
        <taxon>Erysipelotrichales</taxon>
        <taxon>Erysipelotrichaceae</taxon>
        <taxon>Erysipelothrix</taxon>
    </lineage>
</organism>
<sequence length="465" mass="51621">MNLKRFVGDKDFYKKALFIAIPLMLQQLISTSVNLLDNLMIGQLGDHALSGVATVNRYFIIAVFGTNGVIAASAVFMAQFFGARDEEHMKQTFRFSILTSMLIMSTFVILALLFPGNIIRFFVKDPKVIEQGMRYIYVCALAFIPNLFTLSIAGSMRATGDSKTPLVASVISMITNFCFNYCLIYGNFGAPRLGVLGGAIGTFIARCVELTFISYFLVTGNYAFKTRIRDMFDISRTLVKRITAKAFPLALNEVLWASGMALLLRFYATRGAEVISGYSIATTVSDMFFTMNAGMSVAITILVSQPLGANKLDEARENGYRLLGFGVILSAVFGTLLLGSTFMIPKIYSVSAEAMWTAQTFLRIQAPLFSIYVINTTCYFILRAGGDTRSTLMLDSGYMWCVNLVAVGVATYTTDLSILWLYIIGQSTDVLKMMLALRFVNKEKWIVNLAEEEKQEEALILEFES</sequence>
<feature type="transmembrane region" description="Helical" evidence="13">
    <location>
        <begin position="394"/>
        <end position="413"/>
    </location>
</feature>
<keyword evidence="9 13" id="KW-1133">Transmembrane helix</keyword>
<keyword evidence="7" id="KW-1003">Cell membrane</keyword>
<dbReference type="PIRSF" id="PIRSF006603">
    <property type="entry name" value="DinF"/>
    <property type="match status" value="1"/>
</dbReference>
<dbReference type="GeneID" id="41395704"/>
<reference evidence="14" key="1">
    <citation type="submission" date="2022-04" db="EMBL/GenBank/DDBJ databases">
        <authorList>
            <person name="Forde T."/>
        </authorList>
    </citation>
    <scope>NUCLEOTIDE SEQUENCE</scope>
    <source>
        <strain evidence="14">A18Y016a</strain>
        <strain evidence="15">A18Y020d</strain>
    </source>
</reference>
<dbReference type="EMBL" id="OW659496">
    <property type="protein sequence ID" value="CAH2760993.1"/>
    <property type="molecule type" value="Genomic_DNA"/>
</dbReference>
<evidence type="ECO:0000256" key="12">
    <source>
        <dbReference type="ARBA" id="ARBA00031636"/>
    </source>
</evidence>
<keyword evidence="8 13" id="KW-0812">Transmembrane</keyword>
<protein>
    <recommendedName>
        <fullName evidence="4">Probable multidrug resistance protein NorM</fullName>
    </recommendedName>
    <alternativeName>
        <fullName evidence="12">Multidrug-efflux transporter</fullName>
    </alternativeName>
</protein>
<feature type="transmembrane region" description="Helical" evidence="13">
    <location>
        <begin position="364"/>
        <end position="382"/>
    </location>
</feature>
<keyword evidence="10" id="KW-0406">Ion transport</keyword>
<evidence type="ECO:0000256" key="5">
    <source>
        <dbReference type="ARBA" id="ARBA00022448"/>
    </source>
</evidence>
<evidence type="ECO:0000256" key="9">
    <source>
        <dbReference type="ARBA" id="ARBA00022989"/>
    </source>
</evidence>
<feature type="transmembrane region" description="Helical" evidence="13">
    <location>
        <begin position="134"/>
        <end position="154"/>
    </location>
</feature>
<feature type="transmembrane region" description="Helical" evidence="13">
    <location>
        <begin position="166"/>
        <end position="188"/>
    </location>
</feature>
<evidence type="ECO:0000313" key="14">
    <source>
        <dbReference type="EMBL" id="CAH2760983.1"/>
    </source>
</evidence>
<evidence type="ECO:0000256" key="11">
    <source>
        <dbReference type="ARBA" id="ARBA00023136"/>
    </source>
</evidence>
<evidence type="ECO:0000256" key="1">
    <source>
        <dbReference type="ARBA" id="ARBA00003408"/>
    </source>
</evidence>
<feature type="transmembrane region" description="Helical" evidence="13">
    <location>
        <begin position="93"/>
        <end position="114"/>
    </location>
</feature>
<dbReference type="PANTHER" id="PTHR43298">
    <property type="entry name" value="MULTIDRUG RESISTANCE PROTEIN NORM-RELATED"/>
    <property type="match status" value="1"/>
</dbReference>
<evidence type="ECO:0000256" key="2">
    <source>
        <dbReference type="ARBA" id="ARBA00004651"/>
    </source>
</evidence>
<feature type="transmembrane region" description="Helical" evidence="13">
    <location>
        <begin position="12"/>
        <end position="29"/>
    </location>
</feature>
<dbReference type="Proteomes" id="UP001154095">
    <property type="component" value="Chromosome"/>
</dbReference>
<dbReference type="NCBIfam" id="TIGR00797">
    <property type="entry name" value="matE"/>
    <property type="match status" value="1"/>
</dbReference>
<evidence type="ECO:0000256" key="13">
    <source>
        <dbReference type="SAM" id="Phobius"/>
    </source>
</evidence>
<dbReference type="AlphaFoldDB" id="A0AAU9VE34"/>
<dbReference type="InterPro" id="IPR050222">
    <property type="entry name" value="MATE_MdtK"/>
</dbReference>
<feature type="transmembrane region" description="Helical" evidence="13">
    <location>
        <begin position="58"/>
        <end position="81"/>
    </location>
</feature>
<evidence type="ECO:0000256" key="3">
    <source>
        <dbReference type="ARBA" id="ARBA00010199"/>
    </source>
</evidence>
<dbReference type="PANTHER" id="PTHR43298:SF2">
    <property type="entry name" value="FMN_FAD EXPORTER YEEO-RELATED"/>
    <property type="match status" value="1"/>
</dbReference>
<feature type="transmembrane region" description="Helical" evidence="13">
    <location>
        <begin position="245"/>
        <end position="268"/>
    </location>
</feature>
<dbReference type="Pfam" id="PF01554">
    <property type="entry name" value="MatE"/>
    <property type="match status" value="2"/>
</dbReference>
<name>A0AAU9VE34_9FIRM</name>
<dbReference type="GO" id="GO:0042910">
    <property type="term" value="F:xenobiotic transmembrane transporter activity"/>
    <property type="evidence" value="ECO:0007669"/>
    <property type="project" value="InterPro"/>
</dbReference>
<proteinExistence type="inferred from homology"/>
<evidence type="ECO:0000256" key="4">
    <source>
        <dbReference type="ARBA" id="ARBA00020268"/>
    </source>
</evidence>
<dbReference type="InterPro" id="IPR048279">
    <property type="entry name" value="MdtK-like"/>
</dbReference>